<feature type="compositionally biased region" description="Basic and acidic residues" evidence="12">
    <location>
        <begin position="205"/>
        <end position="220"/>
    </location>
</feature>
<evidence type="ECO:0000256" key="11">
    <source>
        <dbReference type="ARBA" id="ARBA00039440"/>
    </source>
</evidence>
<accession>A0A8C4X2F4</accession>
<evidence type="ECO:0000256" key="7">
    <source>
        <dbReference type="ARBA" id="ARBA00023136"/>
    </source>
</evidence>
<keyword evidence="7" id="KW-0472">Membrane</keyword>
<keyword evidence="14" id="KW-1185">Reference proteome</keyword>
<dbReference type="GO" id="GO:0007417">
    <property type="term" value="P:central nervous system development"/>
    <property type="evidence" value="ECO:0007669"/>
    <property type="project" value="TreeGrafter"/>
</dbReference>
<dbReference type="InterPro" id="IPR002101">
    <property type="entry name" value="MARCKS"/>
</dbReference>
<evidence type="ECO:0000256" key="8">
    <source>
        <dbReference type="ARBA" id="ARBA00023203"/>
    </source>
</evidence>
<feature type="compositionally biased region" description="Basic and acidic residues" evidence="12">
    <location>
        <begin position="226"/>
        <end position="242"/>
    </location>
</feature>
<reference evidence="13" key="2">
    <citation type="submission" date="2025-09" db="UniProtKB">
        <authorList>
            <consortium name="Ensembl"/>
        </authorList>
    </citation>
    <scope>IDENTIFICATION</scope>
</reference>
<dbReference type="GO" id="GO:0005886">
    <property type="term" value="C:plasma membrane"/>
    <property type="evidence" value="ECO:0007669"/>
    <property type="project" value="TreeGrafter"/>
</dbReference>
<dbReference type="GO" id="GO:0005737">
    <property type="term" value="C:cytoplasm"/>
    <property type="evidence" value="ECO:0007669"/>
    <property type="project" value="TreeGrafter"/>
</dbReference>
<evidence type="ECO:0000256" key="9">
    <source>
        <dbReference type="ARBA" id="ARBA00023212"/>
    </source>
</evidence>
<keyword evidence="4" id="KW-0963">Cytoplasm</keyword>
<dbReference type="GO" id="GO:0005516">
    <property type="term" value="F:calmodulin binding"/>
    <property type="evidence" value="ECO:0007669"/>
    <property type="project" value="UniProtKB-KW"/>
</dbReference>
<dbReference type="GO" id="GO:0051015">
    <property type="term" value="F:actin filament binding"/>
    <property type="evidence" value="ECO:0007669"/>
    <property type="project" value="TreeGrafter"/>
</dbReference>
<organism evidence="13 14">
    <name type="scientific">Eptatretus burgeri</name>
    <name type="common">Inshore hagfish</name>
    <dbReference type="NCBI Taxonomy" id="7764"/>
    <lineage>
        <taxon>Eukaryota</taxon>
        <taxon>Metazoa</taxon>
        <taxon>Chordata</taxon>
        <taxon>Craniata</taxon>
        <taxon>Vertebrata</taxon>
        <taxon>Cyclostomata</taxon>
        <taxon>Myxini</taxon>
        <taxon>Myxiniformes</taxon>
        <taxon>Myxinidae</taxon>
        <taxon>Eptatretinae</taxon>
        <taxon>Eptatretus</taxon>
    </lineage>
</organism>
<evidence type="ECO:0000313" key="13">
    <source>
        <dbReference type="Ensembl" id="ENSEBUP00000027810.1"/>
    </source>
</evidence>
<feature type="compositionally biased region" description="Basic and acidic residues" evidence="12">
    <location>
        <begin position="172"/>
        <end position="197"/>
    </location>
</feature>
<name>A0A8C4X2F4_EPTBU</name>
<keyword evidence="9" id="KW-0206">Cytoskeleton</keyword>
<comment type="subcellular location">
    <subcellularLocation>
        <location evidence="1">Cytoplasm</location>
        <location evidence="1">Cytoskeleton</location>
    </subcellularLocation>
    <subcellularLocation>
        <location evidence="2">Membrane</location>
        <topology evidence="2">Lipid-anchor</topology>
    </subcellularLocation>
</comment>
<evidence type="ECO:0000256" key="5">
    <source>
        <dbReference type="ARBA" id="ARBA00022707"/>
    </source>
</evidence>
<keyword evidence="6" id="KW-0112">Calmodulin-binding</keyword>
<protein>
    <recommendedName>
        <fullName evidence="11">Myristoylated alanine-rich C-kinase substrate</fullName>
    </recommendedName>
</protein>
<keyword evidence="8" id="KW-0009">Actin-binding</keyword>
<feature type="region of interest" description="Disordered" evidence="12">
    <location>
        <begin position="1"/>
        <end position="134"/>
    </location>
</feature>
<dbReference type="PANTHER" id="PTHR14353:SF9">
    <property type="entry name" value="MYRISTOYLATED ALANINE-RICH C-KINASE SUBSTRATE"/>
    <property type="match status" value="1"/>
</dbReference>
<evidence type="ECO:0000313" key="14">
    <source>
        <dbReference type="Proteomes" id="UP000694388"/>
    </source>
</evidence>
<feature type="compositionally biased region" description="Basic and acidic residues" evidence="12">
    <location>
        <begin position="31"/>
        <end position="40"/>
    </location>
</feature>
<evidence type="ECO:0000256" key="1">
    <source>
        <dbReference type="ARBA" id="ARBA00004245"/>
    </source>
</evidence>
<comment type="similarity">
    <text evidence="3">Belongs to the MARCKS family.</text>
</comment>
<sequence length="291" mass="30345">MGAQFSKTAEREAALEKPGEAAVVASPPKTNEQDGEHVRVNGDAPSPGEAKGDLQANGSAPVPAEDEAAAAPKEDGKAGDVNGVEAASVEAAGKAAQAEEAVGKTPKADEGAASETPAVPAQSGETPKKKKKRFSFKKSFKLSGFSFKKKRDVQTSADAEATKNEVTGAEGDQDKVVEEKKEEAVAEGDAIKDKKEENEEVVVIEAKDADEKCEAKEESHTTTAEEQDRVDEKASEDKKEEVAPVQASDDAAAAAVAAESTPVETVPAQESAEKKSEPESDPALTNEQNSE</sequence>
<dbReference type="PRINTS" id="PR00963">
    <property type="entry name" value="MARCKS"/>
</dbReference>
<evidence type="ECO:0000256" key="4">
    <source>
        <dbReference type="ARBA" id="ARBA00022490"/>
    </source>
</evidence>
<evidence type="ECO:0000256" key="12">
    <source>
        <dbReference type="SAM" id="MobiDB-lite"/>
    </source>
</evidence>
<dbReference type="Ensembl" id="ENSEBUT00000028386.1">
    <property type="protein sequence ID" value="ENSEBUP00000027810.1"/>
    <property type="gene ID" value="ENSEBUG00000017015.1"/>
</dbReference>
<dbReference type="Pfam" id="PF02063">
    <property type="entry name" value="MARCKS"/>
    <property type="match status" value="1"/>
</dbReference>
<evidence type="ECO:0000256" key="6">
    <source>
        <dbReference type="ARBA" id="ARBA00022860"/>
    </source>
</evidence>
<keyword evidence="5" id="KW-0519">Myristate</keyword>
<dbReference type="Proteomes" id="UP000694388">
    <property type="component" value="Unplaced"/>
</dbReference>
<evidence type="ECO:0000256" key="2">
    <source>
        <dbReference type="ARBA" id="ARBA00004635"/>
    </source>
</evidence>
<dbReference type="GeneTree" id="ENSGT00730000111419"/>
<evidence type="ECO:0000256" key="3">
    <source>
        <dbReference type="ARBA" id="ARBA00006456"/>
    </source>
</evidence>
<dbReference type="AlphaFoldDB" id="A0A8C4X2F4"/>
<reference evidence="13" key="1">
    <citation type="submission" date="2025-08" db="UniProtKB">
        <authorList>
            <consortium name="Ensembl"/>
        </authorList>
    </citation>
    <scope>IDENTIFICATION</scope>
</reference>
<dbReference type="GO" id="GO:0007015">
    <property type="term" value="P:actin filament organization"/>
    <property type="evidence" value="ECO:0007669"/>
    <property type="project" value="TreeGrafter"/>
</dbReference>
<feature type="compositionally biased region" description="Basic and acidic residues" evidence="12">
    <location>
        <begin position="8"/>
        <end position="19"/>
    </location>
</feature>
<proteinExistence type="inferred from homology"/>
<keyword evidence="10" id="KW-0449">Lipoprotein</keyword>
<evidence type="ECO:0000256" key="10">
    <source>
        <dbReference type="ARBA" id="ARBA00023288"/>
    </source>
</evidence>
<feature type="compositionally biased region" description="Low complexity" evidence="12">
    <location>
        <begin position="79"/>
        <end position="100"/>
    </location>
</feature>
<dbReference type="OMA" id="CERPIES"/>
<feature type="region of interest" description="Disordered" evidence="12">
    <location>
        <begin position="149"/>
        <end position="291"/>
    </location>
</feature>
<feature type="compositionally biased region" description="Low complexity" evidence="12">
    <location>
        <begin position="243"/>
        <end position="266"/>
    </location>
</feature>
<dbReference type="GO" id="GO:0032432">
    <property type="term" value="C:actin filament bundle"/>
    <property type="evidence" value="ECO:0007669"/>
    <property type="project" value="TreeGrafter"/>
</dbReference>
<dbReference type="PANTHER" id="PTHR14353">
    <property type="entry name" value="MYRISTOYLATED ALANINE-RICH C-KINASE SUBSTRATE MARCKS"/>
    <property type="match status" value="1"/>
</dbReference>